<dbReference type="Proteomes" id="UP000024635">
    <property type="component" value="Unassembled WGS sequence"/>
</dbReference>
<keyword evidence="2" id="KW-1185">Reference proteome</keyword>
<protein>
    <submittedName>
        <fullName evidence="1">Uncharacterized protein</fullName>
    </submittedName>
</protein>
<evidence type="ECO:0000313" key="2">
    <source>
        <dbReference type="Proteomes" id="UP000024635"/>
    </source>
</evidence>
<sequence>MVSQAELKPGATTKKIKTISKNSMSTGVNSPTCSFAGIIELTPVIVAQHMIVVQPKGHPHIHKDIVVSPDVFVWSCSLVVVLSLWDFKGFKGFLMNEVPLF</sequence>
<dbReference type="AlphaFoldDB" id="A0A016VQ93"/>
<proteinExistence type="predicted"/>
<dbReference type="EMBL" id="JARK01001343">
    <property type="protein sequence ID" value="EYC28938.1"/>
    <property type="molecule type" value="Genomic_DNA"/>
</dbReference>
<comment type="caution">
    <text evidence="1">The sequence shown here is derived from an EMBL/GenBank/DDBJ whole genome shotgun (WGS) entry which is preliminary data.</text>
</comment>
<organism evidence="1 2">
    <name type="scientific">Ancylostoma ceylanicum</name>
    <dbReference type="NCBI Taxonomy" id="53326"/>
    <lineage>
        <taxon>Eukaryota</taxon>
        <taxon>Metazoa</taxon>
        <taxon>Ecdysozoa</taxon>
        <taxon>Nematoda</taxon>
        <taxon>Chromadorea</taxon>
        <taxon>Rhabditida</taxon>
        <taxon>Rhabditina</taxon>
        <taxon>Rhabditomorpha</taxon>
        <taxon>Strongyloidea</taxon>
        <taxon>Ancylostomatidae</taxon>
        <taxon>Ancylostomatinae</taxon>
        <taxon>Ancylostoma</taxon>
    </lineage>
</organism>
<name>A0A016VQ93_9BILA</name>
<accession>A0A016VQ93</accession>
<evidence type="ECO:0000313" key="1">
    <source>
        <dbReference type="EMBL" id="EYC28938.1"/>
    </source>
</evidence>
<gene>
    <name evidence="1" type="primary">Acey_s0007.g3512</name>
    <name evidence="1" type="ORF">Y032_0007g3512</name>
</gene>
<reference evidence="2" key="1">
    <citation type="journal article" date="2015" name="Nat. Genet.">
        <title>The genome and transcriptome of the zoonotic hookworm Ancylostoma ceylanicum identify infection-specific gene families.</title>
        <authorList>
            <person name="Schwarz E.M."/>
            <person name="Hu Y."/>
            <person name="Antoshechkin I."/>
            <person name="Miller M.M."/>
            <person name="Sternberg P.W."/>
            <person name="Aroian R.V."/>
        </authorList>
    </citation>
    <scope>NUCLEOTIDE SEQUENCE</scope>
    <source>
        <strain evidence="2">HY135</strain>
    </source>
</reference>